<reference evidence="2" key="3">
    <citation type="submission" date="2025-09" db="UniProtKB">
        <authorList>
            <consortium name="Ensembl"/>
        </authorList>
    </citation>
    <scope>IDENTIFICATION</scope>
</reference>
<name>A0A8C8TBG3_PERMB</name>
<dbReference type="Proteomes" id="UP000694547">
    <property type="component" value="Chromosome 3"/>
</dbReference>
<evidence type="ECO:0000256" key="1">
    <source>
        <dbReference type="SAM" id="MobiDB-lite"/>
    </source>
</evidence>
<reference evidence="2" key="2">
    <citation type="submission" date="2025-08" db="UniProtKB">
        <authorList>
            <consortium name="Ensembl"/>
        </authorList>
    </citation>
    <scope>IDENTIFICATION</scope>
</reference>
<sequence>MFHFFRKPLESKKPSVPEPEADGFVLLERQRRHIQCDCSRLRDRKSGRPDSGEQLTDS</sequence>
<dbReference type="AlphaFoldDB" id="A0A8C8TBG3"/>
<evidence type="ECO:0000313" key="3">
    <source>
        <dbReference type="Proteomes" id="UP000694547"/>
    </source>
</evidence>
<reference evidence="2 3" key="1">
    <citation type="submission" date="2018-10" db="EMBL/GenBank/DDBJ databases">
        <title>Improved assembly of the deer mouse Peromyscus maniculatus genome.</title>
        <authorList>
            <person name="Lassance J.-M."/>
            <person name="Hoekstra H.E."/>
        </authorList>
    </citation>
    <scope>NUCLEOTIDE SEQUENCE [LARGE SCALE GENOMIC DNA]</scope>
</reference>
<organism evidence="2 3">
    <name type="scientific">Peromyscus maniculatus bairdii</name>
    <name type="common">Prairie deer mouse</name>
    <dbReference type="NCBI Taxonomy" id="230844"/>
    <lineage>
        <taxon>Eukaryota</taxon>
        <taxon>Metazoa</taxon>
        <taxon>Chordata</taxon>
        <taxon>Craniata</taxon>
        <taxon>Vertebrata</taxon>
        <taxon>Euteleostomi</taxon>
        <taxon>Mammalia</taxon>
        <taxon>Eutheria</taxon>
        <taxon>Euarchontoglires</taxon>
        <taxon>Glires</taxon>
        <taxon>Rodentia</taxon>
        <taxon>Myomorpha</taxon>
        <taxon>Muroidea</taxon>
        <taxon>Cricetidae</taxon>
        <taxon>Neotominae</taxon>
        <taxon>Peromyscus</taxon>
    </lineage>
</organism>
<proteinExistence type="predicted"/>
<evidence type="ECO:0000313" key="2">
    <source>
        <dbReference type="Ensembl" id="ENSPEMP00000008433.1"/>
    </source>
</evidence>
<protein>
    <submittedName>
        <fullName evidence="2">Uncharacterized protein</fullName>
    </submittedName>
</protein>
<accession>A0A8C8TBG3</accession>
<dbReference type="Ensembl" id="ENSPEMT00000012590.2">
    <property type="protein sequence ID" value="ENSPEMP00000008433.1"/>
    <property type="gene ID" value="ENSPEMG00000025657.1"/>
</dbReference>
<feature type="region of interest" description="Disordered" evidence="1">
    <location>
        <begin position="1"/>
        <end position="21"/>
    </location>
</feature>
<keyword evidence="3" id="KW-1185">Reference proteome</keyword>